<evidence type="ECO:0000256" key="1">
    <source>
        <dbReference type="ARBA" id="ARBA00022729"/>
    </source>
</evidence>
<protein>
    <recommendedName>
        <fullName evidence="3">Purple acid phosphatase</fullName>
        <ecNumber evidence="3">3.1.3.2</ecNumber>
    </recommendedName>
</protein>
<keyword evidence="2" id="KW-0325">Glycoprotein</keyword>
<feature type="signal peptide" evidence="3">
    <location>
        <begin position="1"/>
        <end position="19"/>
    </location>
</feature>
<dbReference type="InterPro" id="IPR015914">
    <property type="entry name" value="PAPs_N"/>
</dbReference>
<dbReference type="Gene3D" id="2.60.40.380">
    <property type="entry name" value="Purple acid phosphatase-like, N-terminal"/>
    <property type="match status" value="1"/>
</dbReference>
<dbReference type="Pfam" id="PF00149">
    <property type="entry name" value="Metallophos"/>
    <property type="match status" value="1"/>
</dbReference>
<organism evidence="7 8">
    <name type="scientific">Triparma laevis f. inornata</name>
    <dbReference type="NCBI Taxonomy" id="1714386"/>
    <lineage>
        <taxon>Eukaryota</taxon>
        <taxon>Sar</taxon>
        <taxon>Stramenopiles</taxon>
        <taxon>Ochrophyta</taxon>
        <taxon>Bolidophyceae</taxon>
        <taxon>Parmales</taxon>
        <taxon>Triparmaceae</taxon>
        <taxon>Triparma</taxon>
    </lineage>
</organism>
<dbReference type="Gene3D" id="3.60.21.10">
    <property type="match status" value="1"/>
</dbReference>
<feature type="domain" description="Calcineurin-like phosphoesterase" evidence="4">
    <location>
        <begin position="130"/>
        <end position="381"/>
    </location>
</feature>
<evidence type="ECO:0000256" key="2">
    <source>
        <dbReference type="ARBA" id="ARBA00023180"/>
    </source>
</evidence>
<feature type="domain" description="Purple acid phosphatase N-terminal" evidence="6">
    <location>
        <begin position="21"/>
        <end position="115"/>
    </location>
</feature>
<evidence type="ECO:0000256" key="3">
    <source>
        <dbReference type="RuleBase" id="RU361203"/>
    </source>
</evidence>
<dbReference type="PANTHER" id="PTHR45867">
    <property type="entry name" value="PURPLE ACID PHOSPHATASE"/>
    <property type="match status" value="1"/>
</dbReference>
<dbReference type="InterPro" id="IPR025733">
    <property type="entry name" value="PAPs_C"/>
</dbReference>
<dbReference type="CDD" id="cd00839">
    <property type="entry name" value="MPP_PAPs"/>
    <property type="match status" value="1"/>
</dbReference>
<dbReference type="InterPro" id="IPR041792">
    <property type="entry name" value="MPP_PAP"/>
</dbReference>
<dbReference type="EMBL" id="BLQM01000204">
    <property type="protein sequence ID" value="GMH75160.1"/>
    <property type="molecule type" value="Genomic_DNA"/>
</dbReference>
<evidence type="ECO:0000259" key="5">
    <source>
        <dbReference type="Pfam" id="PF14008"/>
    </source>
</evidence>
<dbReference type="GO" id="GO:0003993">
    <property type="term" value="F:acid phosphatase activity"/>
    <property type="evidence" value="ECO:0007669"/>
    <property type="project" value="UniProtKB-EC"/>
</dbReference>
<gene>
    <name evidence="7" type="ORF">TL16_g06669</name>
</gene>
<dbReference type="GO" id="GO:0046872">
    <property type="term" value="F:metal ion binding"/>
    <property type="evidence" value="ECO:0007669"/>
    <property type="project" value="InterPro"/>
</dbReference>
<comment type="catalytic activity">
    <reaction evidence="3">
        <text>a phosphate monoester + H2O = an alcohol + phosphate</text>
        <dbReference type="Rhea" id="RHEA:15017"/>
        <dbReference type="ChEBI" id="CHEBI:15377"/>
        <dbReference type="ChEBI" id="CHEBI:30879"/>
        <dbReference type="ChEBI" id="CHEBI:43474"/>
        <dbReference type="ChEBI" id="CHEBI:67140"/>
        <dbReference type="EC" id="3.1.3.2"/>
    </reaction>
</comment>
<comment type="similarity">
    <text evidence="3">Belongs to the metallophosphoesterase superfamily. Purple acid phosphatase family.</text>
</comment>
<evidence type="ECO:0000259" key="4">
    <source>
        <dbReference type="Pfam" id="PF00149"/>
    </source>
</evidence>
<proteinExistence type="inferred from homology"/>
<evidence type="ECO:0000313" key="7">
    <source>
        <dbReference type="EMBL" id="GMH75160.1"/>
    </source>
</evidence>
<dbReference type="InterPro" id="IPR008963">
    <property type="entry name" value="Purple_acid_Pase-like_N"/>
</dbReference>
<feature type="domain" description="Purple acid phosphatase C-terminal" evidence="5">
    <location>
        <begin position="390"/>
        <end position="452"/>
    </location>
</feature>
<dbReference type="SUPFAM" id="SSF49363">
    <property type="entry name" value="Purple acid phosphatase, N-terminal domain"/>
    <property type="match status" value="1"/>
</dbReference>
<name>A0A9W7AWF9_9STRA</name>
<dbReference type="SUPFAM" id="SSF56300">
    <property type="entry name" value="Metallo-dependent phosphatases"/>
    <property type="match status" value="1"/>
</dbReference>
<comment type="caution">
    <text evidence="7">The sequence shown here is derived from an EMBL/GenBank/DDBJ whole genome shotgun (WGS) entry which is preliminary data.</text>
</comment>
<dbReference type="Pfam" id="PF14008">
    <property type="entry name" value="Metallophos_C"/>
    <property type="match status" value="1"/>
</dbReference>
<evidence type="ECO:0000313" key="8">
    <source>
        <dbReference type="Proteomes" id="UP001162640"/>
    </source>
</evidence>
<dbReference type="PANTHER" id="PTHR45867:SF3">
    <property type="entry name" value="ACID PHOSPHATASE TYPE 7"/>
    <property type="match status" value="1"/>
</dbReference>
<dbReference type="InterPro" id="IPR029052">
    <property type="entry name" value="Metallo-depent_PP-like"/>
</dbReference>
<dbReference type="Pfam" id="PF16656">
    <property type="entry name" value="Pur_ac_phosph_N"/>
    <property type="match status" value="1"/>
</dbReference>
<dbReference type="Proteomes" id="UP001162640">
    <property type="component" value="Unassembled WGS sequence"/>
</dbReference>
<dbReference type="EC" id="3.1.3.2" evidence="3"/>
<evidence type="ECO:0000259" key="6">
    <source>
        <dbReference type="Pfam" id="PF16656"/>
    </source>
</evidence>
<accession>A0A9W7AWF9</accession>
<feature type="chain" id="PRO_5041021423" description="Purple acid phosphatase" evidence="3">
    <location>
        <begin position="20"/>
        <end position="456"/>
    </location>
</feature>
<reference evidence="8" key="1">
    <citation type="journal article" date="2023" name="Commun. Biol.">
        <title>Genome analysis of Parmales, the sister group of diatoms, reveals the evolutionary specialization of diatoms from phago-mixotrophs to photoautotrophs.</title>
        <authorList>
            <person name="Ban H."/>
            <person name="Sato S."/>
            <person name="Yoshikawa S."/>
            <person name="Yamada K."/>
            <person name="Nakamura Y."/>
            <person name="Ichinomiya M."/>
            <person name="Sato N."/>
            <person name="Blanc-Mathieu R."/>
            <person name="Endo H."/>
            <person name="Kuwata A."/>
            <person name="Ogata H."/>
        </authorList>
    </citation>
    <scope>NUCLEOTIDE SEQUENCE [LARGE SCALE GENOMIC DNA]</scope>
</reference>
<dbReference type="InterPro" id="IPR004843">
    <property type="entry name" value="Calcineurin-like_PHP"/>
</dbReference>
<keyword evidence="3" id="KW-0378">Hydrolase</keyword>
<sequence>MKFTTALAAASLLISNAFAAPSQVHISLGGSVDESGASSGMYVMWKTDDQPTSTVKYGFSEDDLSNTITGSSKNYLNKHGYHHTALIENLSCDVSKVFYQVGDPADGFSEIFTFKRAPCAKSNTKFSISIFGDMGYLDSDLRPPKIPHGDEPYHGLNKVWSATYSRNMLESLKDNGEIDWVFHVGDIGYVDDSFASAPLKFTYEPVYDGYMSWIQNLTSTMPYMVSPGNHESECHSPICIAQELKYGRHLRNFTAFNERWTMPSKESGGSRDTNMWYSFNYGSVHFVSINTETDWDGSEEQETGDSHIPWLKAGGFGEDGEFLTWLEADLAAAYADKKAGGRKWIIAAGHRPYSTIQEMKIEGLFIKYEVDVYFAGHSHSYSRTTSTTKPVYIVAGGAGCDEMGPSKDDLLLGPVGGDLIESDKYSTGVLDVSDEKLSWRLIDSIDGSVIDSVDIA</sequence>
<dbReference type="AlphaFoldDB" id="A0A9W7AWF9"/>
<keyword evidence="1 3" id="KW-0732">Signal</keyword>